<evidence type="ECO:0000313" key="3">
    <source>
        <dbReference type="Proteomes" id="UP001516023"/>
    </source>
</evidence>
<proteinExistence type="predicted"/>
<evidence type="ECO:0000256" key="1">
    <source>
        <dbReference type="SAM" id="MobiDB-lite"/>
    </source>
</evidence>
<dbReference type="EMBL" id="JABMIG020000192">
    <property type="protein sequence ID" value="KAL3786542.1"/>
    <property type="molecule type" value="Genomic_DNA"/>
</dbReference>
<accession>A0ABD3PFU1</accession>
<feature type="region of interest" description="Disordered" evidence="1">
    <location>
        <begin position="421"/>
        <end position="474"/>
    </location>
</feature>
<comment type="caution">
    <text evidence="2">The sequence shown here is derived from an EMBL/GenBank/DDBJ whole genome shotgun (WGS) entry which is preliminary data.</text>
</comment>
<gene>
    <name evidence="2" type="ORF">HJC23_006792</name>
</gene>
<dbReference type="AlphaFoldDB" id="A0ABD3PFU1"/>
<sequence>MPSLDDAETKSRHDEVMVGESSQPATQQSQHAEQQKIVIPDRSAASSMVAPNGLPDSGGPARETLPSVRPAETADDMSDGSGSGTSSVPLPPQIESTALKAQSSASLINTGEGGPSGVSSTSSQAINLATAESAARPQPPPPQSASLLESPRNIRNGAPSSPMPLYARNLIDEQQLCCHSSGDSASEPELVGHEYPPDFAQVSASMKRKRPHPNKDSVTDPSIADSDIVAATHDVIALLQIYGPLSYIQLKVNIETQFEGEDFTPVKKLQQVLDILVELGVIHVLENNTTGPISPGRSVAEIDHKSDATNNNPVYSFGSGIPRMDVVLPSNALDEIRDAGNEILQTRQRIELLQSVLCVDKPSANIGVENNTKAVGGGNMSRPQTQEFAKKTLRQMLEQHPDIVHDPTYAAALRIFKVDDAKQQNRNKSSTVSSKGETASSKKRKKDRQKSTVNDIAESRPGVESPVHSNEGAS</sequence>
<reference evidence="2 3" key="1">
    <citation type="journal article" date="2020" name="G3 (Bethesda)">
        <title>Improved Reference Genome for Cyclotella cryptica CCMP332, a Model for Cell Wall Morphogenesis, Salinity Adaptation, and Lipid Production in Diatoms (Bacillariophyta).</title>
        <authorList>
            <person name="Roberts W.R."/>
            <person name="Downey K.M."/>
            <person name="Ruck E.C."/>
            <person name="Traller J.C."/>
            <person name="Alverson A.J."/>
        </authorList>
    </citation>
    <scope>NUCLEOTIDE SEQUENCE [LARGE SCALE GENOMIC DNA]</scope>
    <source>
        <strain evidence="2 3">CCMP332</strain>
    </source>
</reference>
<evidence type="ECO:0000313" key="2">
    <source>
        <dbReference type="EMBL" id="KAL3786542.1"/>
    </source>
</evidence>
<protein>
    <submittedName>
        <fullName evidence="2">Uncharacterized protein</fullName>
    </submittedName>
</protein>
<feature type="region of interest" description="Disordered" evidence="1">
    <location>
        <begin position="1"/>
        <end position="165"/>
    </location>
</feature>
<keyword evidence="3" id="KW-1185">Reference proteome</keyword>
<feature type="compositionally biased region" description="Basic and acidic residues" evidence="1">
    <location>
        <begin position="7"/>
        <end position="16"/>
    </location>
</feature>
<organism evidence="2 3">
    <name type="scientific">Cyclotella cryptica</name>
    <dbReference type="NCBI Taxonomy" id="29204"/>
    <lineage>
        <taxon>Eukaryota</taxon>
        <taxon>Sar</taxon>
        <taxon>Stramenopiles</taxon>
        <taxon>Ochrophyta</taxon>
        <taxon>Bacillariophyta</taxon>
        <taxon>Coscinodiscophyceae</taxon>
        <taxon>Thalassiosirophycidae</taxon>
        <taxon>Stephanodiscales</taxon>
        <taxon>Stephanodiscaceae</taxon>
        <taxon>Cyclotella</taxon>
    </lineage>
</organism>
<dbReference type="Proteomes" id="UP001516023">
    <property type="component" value="Unassembled WGS sequence"/>
</dbReference>
<name>A0ABD3PFU1_9STRA</name>
<feature type="compositionally biased region" description="Polar residues" evidence="1">
    <location>
        <begin position="424"/>
        <end position="439"/>
    </location>
</feature>
<feature type="compositionally biased region" description="Polar residues" evidence="1">
    <location>
        <begin position="94"/>
        <end position="109"/>
    </location>
</feature>
<feature type="compositionally biased region" description="Polar residues" evidence="1">
    <location>
        <begin position="20"/>
        <end position="32"/>
    </location>
</feature>
<feature type="compositionally biased region" description="Polar residues" evidence="1">
    <location>
        <begin position="117"/>
        <end position="127"/>
    </location>
</feature>